<dbReference type="AlphaFoldDB" id="A0A5B9W4G9"/>
<organism evidence="1 2">
    <name type="scientific">Aquisphaera giovannonii</name>
    <dbReference type="NCBI Taxonomy" id="406548"/>
    <lineage>
        <taxon>Bacteria</taxon>
        <taxon>Pseudomonadati</taxon>
        <taxon>Planctomycetota</taxon>
        <taxon>Planctomycetia</taxon>
        <taxon>Isosphaerales</taxon>
        <taxon>Isosphaeraceae</taxon>
        <taxon>Aquisphaera</taxon>
    </lineage>
</organism>
<protein>
    <submittedName>
        <fullName evidence="1">Uncharacterized protein</fullName>
    </submittedName>
</protein>
<dbReference type="RefSeq" id="WP_148595320.1">
    <property type="nucleotide sequence ID" value="NZ_CP042997.1"/>
</dbReference>
<dbReference type="KEGG" id="agv:OJF2_40780"/>
<reference evidence="1 2" key="1">
    <citation type="submission" date="2019-08" db="EMBL/GenBank/DDBJ databases">
        <title>Deep-cultivation of Planctomycetes and their phenomic and genomic characterization uncovers novel biology.</title>
        <authorList>
            <person name="Wiegand S."/>
            <person name="Jogler M."/>
            <person name="Boedeker C."/>
            <person name="Pinto D."/>
            <person name="Vollmers J."/>
            <person name="Rivas-Marin E."/>
            <person name="Kohn T."/>
            <person name="Peeters S.H."/>
            <person name="Heuer A."/>
            <person name="Rast P."/>
            <person name="Oberbeckmann S."/>
            <person name="Bunk B."/>
            <person name="Jeske O."/>
            <person name="Meyerdierks A."/>
            <person name="Storesund J.E."/>
            <person name="Kallscheuer N."/>
            <person name="Luecker S."/>
            <person name="Lage O.M."/>
            <person name="Pohl T."/>
            <person name="Merkel B.J."/>
            <person name="Hornburger P."/>
            <person name="Mueller R.-W."/>
            <person name="Bruemmer F."/>
            <person name="Labrenz M."/>
            <person name="Spormann A.M."/>
            <person name="Op den Camp H."/>
            <person name="Overmann J."/>
            <person name="Amann R."/>
            <person name="Jetten M.S.M."/>
            <person name="Mascher T."/>
            <person name="Medema M.H."/>
            <person name="Devos D.P."/>
            <person name="Kaster A.-K."/>
            <person name="Ovreas L."/>
            <person name="Rohde M."/>
            <person name="Galperin M.Y."/>
            <person name="Jogler C."/>
        </authorList>
    </citation>
    <scope>NUCLEOTIDE SEQUENCE [LARGE SCALE GENOMIC DNA]</scope>
    <source>
        <strain evidence="1 2">OJF2</strain>
    </source>
</reference>
<gene>
    <name evidence="1" type="ORF">OJF2_40780</name>
</gene>
<proteinExistence type="predicted"/>
<keyword evidence="2" id="KW-1185">Reference proteome</keyword>
<dbReference type="Proteomes" id="UP000324233">
    <property type="component" value="Chromosome"/>
</dbReference>
<evidence type="ECO:0000313" key="1">
    <source>
        <dbReference type="EMBL" id="QEH35526.1"/>
    </source>
</evidence>
<sequence>MSEGAYFRDADDYHDWWSYSGTALGASSPGETFRMLDEQLSQAGANAVIAARFLDENDRGIDPQLWRRAFVFGHVGLQVSLTLRALEAIGAVGVVRALRSSPVERSPLSLAQEMVRSGNLAPGEAAEAIKGVRESLAVGLAHILGDVPDGLPSAIPQPRPAEGVETREDIRRLLDAYVSAHRDDLARDVARYGDPRKHPDFDPEAAREDRARRIKRLNHLSYQRNAIDGLREQMGKLNSLAQKEPPESPRLNKVLRKVLDEYRSLADNSPEDLTREVQGWLREVERFRDAHPEVLRPKASRDERVNARLAAIGPYEVSYDRDTPSIWWDDPAGMACDWAALRLGFHLVLEKRPAPSRVAATLDALCDECGRLQTRWPDLRTGLERHVVDFFRRVAAGHLPADDRAAFEGDDGEFSAGKILAAVEGGTIVLTRHFEQPVHTVIHFDASWDEEHGVEVQLDEDGEILSWF</sequence>
<evidence type="ECO:0000313" key="2">
    <source>
        <dbReference type="Proteomes" id="UP000324233"/>
    </source>
</evidence>
<dbReference type="EMBL" id="CP042997">
    <property type="protein sequence ID" value="QEH35526.1"/>
    <property type="molecule type" value="Genomic_DNA"/>
</dbReference>
<name>A0A5B9W4G9_9BACT</name>
<accession>A0A5B9W4G9</accession>